<accession>A0ABD0XNY5</accession>
<keyword evidence="3" id="KW-1185">Reference proteome</keyword>
<protein>
    <submittedName>
        <fullName evidence="2">Uncharacterized protein</fullName>
    </submittedName>
</protein>
<dbReference type="Proteomes" id="UP001557470">
    <property type="component" value="Unassembled WGS sequence"/>
</dbReference>
<evidence type="ECO:0000313" key="2">
    <source>
        <dbReference type="EMBL" id="KAL1005440.1"/>
    </source>
</evidence>
<dbReference type="AlphaFoldDB" id="A0ABD0XNY5"/>
<keyword evidence="1" id="KW-1133">Transmembrane helix</keyword>
<comment type="caution">
    <text evidence="2">The sequence shown here is derived from an EMBL/GenBank/DDBJ whole genome shotgun (WGS) entry which is preliminary data.</text>
</comment>
<feature type="transmembrane region" description="Helical" evidence="1">
    <location>
        <begin position="14"/>
        <end position="36"/>
    </location>
</feature>
<reference evidence="2 3" key="1">
    <citation type="submission" date="2024-06" db="EMBL/GenBank/DDBJ databases">
        <authorList>
            <person name="Pan Q."/>
            <person name="Wen M."/>
            <person name="Jouanno E."/>
            <person name="Zahm M."/>
            <person name="Klopp C."/>
            <person name="Cabau C."/>
            <person name="Louis A."/>
            <person name="Berthelot C."/>
            <person name="Parey E."/>
            <person name="Roest Crollius H."/>
            <person name="Montfort J."/>
            <person name="Robinson-Rechavi M."/>
            <person name="Bouchez O."/>
            <person name="Lampietro C."/>
            <person name="Lopez Roques C."/>
            <person name="Donnadieu C."/>
            <person name="Postlethwait J."/>
            <person name="Bobe J."/>
            <person name="Verreycken H."/>
            <person name="Guiguen Y."/>
        </authorList>
    </citation>
    <scope>NUCLEOTIDE SEQUENCE [LARGE SCALE GENOMIC DNA]</scope>
    <source>
        <strain evidence="2">Up_M1</strain>
        <tissue evidence="2">Testis</tissue>
    </source>
</reference>
<name>A0ABD0XNY5_UMBPY</name>
<organism evidence="2 3">
    <name type="scientific">Umbra pygmaea</name>
    <name type="common">Eastern mudminnow</name>
    <dbReference type="NCBI Taxonomy" id="75934"/>
    <lineage>
        <taxon>Eukaryota</taxon>
        <taxon>Metazoa</taxon>
        <taxon>Chordata</taxon>
        <taxon>Craniata</taxon>
        <taxon>Vertebrata</taxon>
        <taxon>Euteleostomi</taxon>
        <taxon>Actinopterygii</taxon>
        <taxon>Neopterygii</taxon>
        <taxon>Teleostei</taxon>
        <taxon>Protacanthopterygii</taxon>
        <taxon>Esociformes</taxon>
        <taxon>Umbridae</taxon>
        <taxon>Umbra</taxon>
    </lineage>
</organism>
<sequence length="138" mass="15313">MTTQVVLHVTRTPVIIMVRVISVVVLLIVIILIIVYRWKYKKTGSVSSTQRGNTGLENNYEGCHGNSDYELIKEQPLQSDPGIAIYSMVNFPRNPSDSLHYASVNFNKNLGKEATVALSKDDTSSCQYATVKLCQSST</sequence>
<keyword evidence="1" id="KW-0472">Membrane</keyword>
<dbReference type="EMBL" id="JAGEUA010000002">
    <property type="protein sequence ID" value="KAL1005440.1"/>
    <property type="molecule type" value="Genomic_DNA"/>
</dbReference>
<evidence type="ECO:0000313" key="3">
    <source>
        <dbReference type="Proteomes" id="UP001557470"/>
    </source>
</evidence>
<evidence type="ECO:0000256" key="1">
    <source>
        <dbReference type="SAM" id="Phobius"/>
    </source>
</evidence>
<gene>
    <name evidence="2" type="ORF">UPYG_G00059150</name>
</gene>
<proteinExistence type="predicted"/>
<keyword evidence="1" id="KW-0812">Transmembrane</keyword>